<evidence type="ECO:0000313" key="2">
    <source>
        <dbReference type="EMBL" id="VFU27492.1"/>
    </source>
</evidence>
<dbReference type="InterPro" id="IPR005630">
    <property type="entry name" value="Terpene_synthase_metal-bd"/>
</dbReference>
<feature type="domain" description="Terpene synthase metal-binding" evidence="1">
    <location>
        <begin position="50"/>
        <end position="78"/>
    </location>
</feature>
<dbReference type="Gene3D" id="1.10.600.10">
    <property type="entry name" value="Farnesyl Diphosphate Synthase"/>
    <property type="match status" value="1"/>
</dbReference>
<gene>
    <name evidence="2" type="ORF">SVIM_LOCUS82972</name>
</gene>
<name>A0A6N2KG92_SALVM</name>
<organism evidence="2">
    <name type="scientific">Salix viminalis</name>
    <name type="common">Common osier</name>
    <name type="synonym">Basket willow</name>
    <dbReference type="NCBI Taxonomy" id="40686"/>
    <lineage>
        <taxon>Eukaryota</taxon>
        <taxon>Viridiplantae</taxon>
        <taxon>Streptophyta</taxon>
        <taxon>Embryophyta</taxon>
        <taxon>Tracheophyta</taxon>
        <taxon>Spermatophyta</taxon>
        <taxon>Magnoliopsida</taxon>
        <taxon>eudicotyledons</taxon>
        <taxon>Gunneridae</taxon>
        <taxon>Pentapetalae</taxon>
        <taxon>rosids</taxon>
        <taxon>fabids</taxon>
        <taxon>Malpighiales</taxon>
        <taxon>Salicaceae</taxon>
        <taxon>Saliceae</taxon>
        <taxon>Salix</taxon>
    </lineage>
</organism>
<reference evidence="2" key="1">
    <citation type="submission" date="2019-03" db="EMBL/GenBank/DDBJ databases">
        <authorList>
            <person name="Mank J."/>
            <person name="Almeida P."/>
        </authorList>
    </citation>
    <scope>NUCLEOTIDE SEQUENCE</scope>
    <source>
        <strain evidence="2">78183</strain>
    </source>
</reference>
<dbReference type="GO" id="GO:0000287">
    <property type="term" value="F:magnesium ion binding"/>
    <property type="evidence" value="ECO:0007669"/>
    <property type="project" value="InterPro"/>
</dbReference>
<evidence type="ECO:0000259" key="1">
    <source>
        <dbReference type="Pfam" id="PF03936"/>
    </source>
</evidence>
<dbReference type="Pfam" id="PF03936">
    <property type="entry name" value="Terpene_synth_C"/>
    <property type="match status" value="1"/>
</dbReference>
<dbReference type="AlphaFoldDB" id="A0A6N2KG92"/>
<sequence>MLDRLHKGARIEARNTFFLRRNEFQSSSVTAQTRAIHSVEYFFVQVRVWNDLNFAEELPYARDRIVEIYFSMNGIHFELNMLSLDDDSKYTNLYHGR</sequence>
<proteinExistence type="predicted"/>
<dbReference type="EMBL" id="CAADRP010000369">
    <property type="protein sequence ID" value="VFU27492.1"/>
    <property type="molecule type" value="Genomic_DNA"/>
</dbReference>
<dbReference type="InterPro" id="IPR008949">
    <property type="entry name" value="Isoprenoid_synthase_dom_sf"/>
</dbReference>
<dbReference type="GO" id="GO:0010333">
    <property type="term" value="F:terpene synthase activity"/>
    <property type="evidence" value="ECO:0007669"/>
    <property type="project" value="InterPro"/>
</dbReference>
<protein>
    <recommendedName>
        <fullName evidence="1">Terpene synthase metal-binding domain-containing protein</fullName>
    </recommendedName>
</protein>
<accession>A0A6N2KG92</accession>